<dbReference type="SUPFAM" id="SSF56601">
    <property type="entry name" value="beta-lactamase/transpeptidase-like"/>
    <property type="match status" value="1"/>
</dbReference>
<dbReference type="Gene3D" id="3.40.710.10">
    <property type="entry name" value="DD-peptidase/beta-lactamase superfamily"/>
    <property type="match status" value="1"/>
</dbReference>
<name>A0ABN2HUS1_9ACTN</name>
<keyword evidence="4" id="KW-1185">Reference proteome</keyword>
<dbReference type="InterPro" id="IPR012338">
    <property type="entry name" value="Beta-lactam/transpept-like"/>
</dbReference>
<keyword evidence="3" id="KW-0378">Hydrolase</keyword>
<dbReference type="InterPro" id="IPR050491">
    <property type="entry name" value="AmpC-like"/>
</dbReference>
<evidence type="ECO:0000256" key="1">
    <source>
        <dbReference type="SAM" id="SignalP"/>
    </source>
</evidence>
<proteinExistence type="predicted"/>
<dbReference type="RefSeq" id="WP_344492139.1">
    <property type="nucleotide sequence ID" value="NZ_BAAAQF010000029.1"/>
</dbReference>
<evidence type="ECO:0000259" key="2">
    <source>
        <dbReference type="Pfam" id="PF00144"/>
    </source>
</evidence>
<dbReference type="PANTHER" id="PTHR46825">
    <property type="entry name" value="D-ALANYL-D-ALANINE-CARBOXYPEPTIDASE/ENDOPEPTIDASE AMPH"/>
    <property type="match status" value="1"/>
</dbReference>
<keyword evidence="1" id="KW-0732">Signal</keyword>
<reference evidence="3 4" key="1">
    <citation type="journal article" date="2019" name="Int. J. Syst. Evol. Microbiol.">
        <title>The Global Catalogue of Microorganisms (GCM) 10K type strain sequencing project: providing services to taxonomists for standard genome sequencing and annotation.</title>
        <authorList>
            <consortium name="The Broad Institute Genomics Platform"/>
            <consortium name="The Broad Institute Genome Sequencing Center for Infectious Disease"/>
            <person name="Wu L."/>
            <person name="Ma J."/>
        </authorList>
    </citation>
    <scope>NUCLEOTIDE SEQUENCE [LARGE SCALE GENOMIC DNA]</scope>
    <source>
        <strain evidence="3 4">JCM 16001</strain>
    </source>
</reference>
<sequence>MSISSIPAAALALGLLAAPSAPARDDLDADRLQTALDDLAALGDQSIVVEVRGGDETWTGAVGPRSLRPGAAPAEADDRLRIGSVTKSMTAAVLVQLDGEGAIDLDAPLSAYLPDLLPYEEEPTIRQIMQHRSGVPDYLPRLYASLFQGGDMTDVYANYRTRFSPEELVALGVQDPIGFEPGTDWAYSNTGYTALGILIEEVTGNRLGDELRERVFEPAGLRDTYLADPRTSGVRGPHLTPYLSTGDEARPWFDTSKLSSSQLWAGGGVVSTTKDLNDFYDALVDGTLLTADQLAEVTDFQETGKSFDYGLGLFAVTPCADDPDRVYIGHDGDSLGLETQSFHSPDGDRQITIAWNLVDRHGYGDGDAWDESVDAIIAEALCE</sequence>
<dbReference type="InterPro" id="IPR001466">
    <property type="entry name" value="Beta-lactam-related"/>
</dbReference>
<gene>
    <name evidence="3" type="ORF">GCM10009830_47200</name>
</gene>
<organism evidence="3 4">
    <name type="scientific">Glycomyces endophyticus</name>
    <dbReference type="NCBI Taxonomy" id="480996"/>
    <lineage>
        <taxon>Bacteria</taxon>
        <taxon>Bacillati</taxon>
        <taxon>Actinomycetota</taxon>
        <taxon>Actinomycetes</taxon>
        <taxon>Glycomycetales</taxon>
        <taxon>Glycomycetaceae</taxon>
        <taxon>Glycomyces</taxon>
    </lineage>
</organism>
<dbReference type="Pfam" id="PF00144">
    <property type="entry name" value="Beta-lactamase"/>
    <property type="match status" value="1"/>
</dbReference>
<dbReference type="PANTHER" id="PTHR46825:SF7">
    <property type="entry name" value="D-ALANYL-D-ALANINE CARBOXYPEPTIDASE"/>
    <property type="match status" value="1"/>
</dbReference>
<feature type="signal peptide" evidence="1">
    <location>
        <begin position="1"/>
        <end position="23"/>
    </location>
</feature>
<feature type="domain" description="Beta-lactamase-related" evidence="2">
    <location>
        <begin position="48"/>
        <end position="368"/>
    </location>
</feature>
<evidence type="ECO:0000313" key="4">
    <source>
        <dbReference type="Proteomes" id="UP001499851"/>
    </source>
</evidence>
<accession>A0ABN2HUS1</accession>
<comment type="caution">
    <text evidence="3">The sequence shown here is derived from an EMBL/GenBank/DDBJ whole genome shotgun (WGS) entry which is preliminary data.</text>
</comment>
<dbReference type="Proteomes" id="UP001499851">
    <property type="component" value="Unassembled WGS sequence"/>
</dbReference>
<protein>
    <submittedName>
        <fullName evidence="3">Serine hydrolase domain-containing protein</fullName>
    </submittedName>
</protein>
<feature type="chain" id="PRO_5045985745" evidence="1">
    <location>
        <begin position="24"/>
        <end position="383"/>
    </location>
</feature>
<evidence type="ECO:0000313" key="3">
    <source>
        <dbReference type="EMBL" id="GAA1693924.1"/>
    </source>
</evidence>
<dbReference type="GO" id="GO:0016787">
    <property type="term" value="F:hydrolase activity"/>
    <property type="evidence" value="ECO:0007669"/>
    <property type="project" value="UniProtKB-KW"/>
</dbReference>
<dbReference type="EMBL" id="BAAAQF010000029">
    <property type="protein sequence ID" value="GAA1693924.1"/>
    <property type="molecule type" value="Genomic_DNA"/>
</dbReference>